<dbReference type="Proteomes" id="UP000792457">
    <property type="component" value="Unassembled WGS sequence"/>
</dbReference>
<reference evidence="2" key="1">
    <citation type="submission" date="2013-04" db="EMBL/GenBank/DDBJ databases">
        <authorList>
            <person name="Qu J."/>
            <person name="Murali S.C."/>
            <person name="Bandaranaike D."/>
            <person name="Bellair M."/>
            <person name="Blankenburg K."/>
            <person name="Chao H."/>
            <person name="Dinh H."/>
            <person name="Doddapaneni H."/>
            <person name="Downs B."/>
            <person name="Dugan-Rocha S."/>
            <person name="Elkadiri S."/>
            <person name="Gnanaolivu R.D."/>
            <person name="Hernandez B."/>
            <person name="Javaid M."/>
            <person name="Jayaseelan J.C."/>
            <person name="Lee S."/>
            <person name="Li M."/>
            <person name="Ming W."/>
            <person name="Munidasa M."/>
            <person name="Muniz J."/>
            <person name="Nguyen L."/>
            <person name="Ongeri F."/>
            <person name="Osuji N."/>
            <person name="Pu L.-L."/>
            <person name="Puazo M."/>
            <person name="Qu C."/>
            <person name="Quiroz J."/>
            <person name="Raj R."/>
            <person name="Weissenberger G."/>
            <person name="Xin Y."/>
            <person name="Zou X."/>
            <person name="Han Y."/>
            <person name="Richards S."/>
            <person name="Worley K."/>
            <person name="Muzny D."/>
            <person name="Gibbs R."/>
        </authorList>
    </citation>
    <scope>NUCLEOTIDE SEQUENCE</scope>
    <source>
        <strain evidence="2">Sampled in the wild</strain>
    </source>
</reference>
<name>A0A8K0KBG0_LADFU</name>
<dbReference type="AlphaFoldDB" id="A0A8K0KBG0"/>
<dbReference type="EMBL" id="KZ308530">
    <property type="protein sequence ID" value="KAG8231086.1"/>
    <property type="molecule type" value="Genomic_DNA"/>
</dbReference>
<accession>A0A8K0KBG0</accession>
<feature type="region of interest" description="Disordered" evidence="1">
    <location>
        <begin position="30"/>
        <end position="53"/>
    </location>
</feature>
<sequence>MEEVNEVLNLLSDCESVGVDDDELEEYLKSVQNKSSTVRSSASNPKKKFTKPS</sequence>
<feature type="compositionally biased region" description="Polar residues" evidence="1">
    <location>
        <begin position="30"/>
        <end position="44"/>
    </location>
</feature>
<evidence type="ECO:0000313" key="3">
    <source>
        <dbReference type="Proteomes" id="UP000792457"/>
    </source>
</evidence>
<keyword evidence="3" id="KW-1185">Reference proteome</keyword>
<evidence type="ECO:0000313" key="2">
    <source>
        <dbReference type="EMBL" id="KAG8231086.1"/>
    </source>
</evidence>
<reference evidence="2" key="2">
    <citation type="submission" date="2017-10" db="EMBL/GenBank/DDBJ databases">
        <title>Ladona fulva Genome sequencing and assembly.</title>
        <authorList>
            <person name="Murali S."/>
            <person name="Richards S."/>
            <person name="Bandaranaike D."/>
            <person name="Bellair M."/>
            <person name="Blankenburg K."/>
            <person name="Chao H."/>
            <person name="Dinh H."/>
            <person name="Doddapaneni H."/>
            <person name="Dugan-Rocha S."/>
            <person name="Elkadiri S."/>
            <person name="Gnanaolivu R."/>
            <person name="Hernandez B."/>
            <person name="Skinner E."/>
            <person name="Javaid M."/>
            <person name="Lee S."/>
            <person name="Li M."/>
            <person name="Ming W."/>
            <person name="Munidasa M."/>
            <person name="Muniz J."/>
            <person name="Nguyen L."/>
            <person name="Hughes D."/>
            <person name="Osuji N."/>
            <person name="Pu L.-L."/>
            <person name="Puazo M."/>
            <person name="Qu C."/>
            <person name="Quiroz J."/>
            <person name="Raj R."/>
            <person name="Weissenberger G."/>
            <person name="Xin Y."/>
            <person name="Zou X."/>
            <person name="Han Y."/>
            <person name="Worley K."/>
            <person name="Muzny D."/>
            <person name="Gibbs R."/>
        </authorList>
    </citation>
    <scope>NUCLEOTIDE SEQUENCE</scope>
    <source>
        <strain evidence="2">Sampled in the wild</strain>
    </source>
</reference>
<proteinExistence type="predicted"/>
<protein>
    <submittedName>
        <fullName evidence="2">Uncharacterized protein</fullName>
    </submittedName>
</protein>
<evidence type="ECO:0000256" key="1">
    <source>
        <dbReference type="SAM" id="MobiDB-lite"/>
    </source>
</evidence>
<feature type="non-terminal residue" evidence="2">
    <location>
        <position position="53"/>
    </location>
</feature>
<organism evidence="2 3">
    <name type="scientific">Ladona fulva</name>
    <name type="common">Scarce chaser dragonfly</name>
    <name type="synonym">Libellula fulva</name>
    <dbReference type="NCBI Taxonomy" id="123851"/>
    <lineage>
        <taxon>Eukaryota</taxon>
        <taxon>Metazoa</taxon>
        <taxon>Ecdysozoa</taxon>
        <taxon>Arthropoda</taxon>
        <taxon>Hexapoda</taxon>
        <taxon>Insecta</taxon>
        <taxon>Pterygota</taxon>
        <taxon>Palaeoptera</taxon>
        <taxon>Odonata</taxon>
        <taxon>Epiprocta</taxon>
        <taxon>Anisoptera</taxon>
        <taxon>Libelluloidea</taxon>
        <taxon>Libellulidae</taxon>
        <taxon>Ladona</taxon>
    </lineage>
</organism>
<gene>
    <name evidence="2" type="ORF">J437_LFUL011054</name>
</gene>
<comment type="caution">
    <text evidence="2">The sequence shown here is derived from an EMBL/GenBank/DDBJ whole genome shotgun (WGS) entry which is preliminary data.</text>
</comment>